<proteinExistence type="predicted"/>
<name>A0A371RK68_9PROT</name>
<protein>
    <submittedName>
        <fullName evidence="1">Uncharacterized protein</fullName>
    </submittedName>
</protein>
<reference evidence="1 2" key="1">
    <citation type="submission" date="2018-08" db="EMBL/GenBank/DDBJ databases">
        <title>Parvularcula sp. SM1705, isolated from surface water of the South Sea China.</title>
        <authorList>
            <person name="Sun L."/>
        </authorList>
    </citation>
    <scope>NUCLEOTIDE SEQUENCE [LARGE SCALE GENOMIC DNA]</scope>
    <source>
        <strain evidence="1 2">SM1705</strain>
    </source>
</reference>
<gene>
    <name evidence="1" type="ORF">DX908_11570</name>
</gene>
<dbReference type="InParanoid" id="A0A371RK68"/>
<dbReference type="RefSeq" id="WP_116392482.1">
    <property type="nucleotide sequence ID" value="NZ_QUQO01000001.1"/>
</dbReference>
<dbReference type="EMBL" id="QUQO01000001">
    <property type="protein sequence ID" value="RFB05849.1"/>
    <property type="molecule type" value="Genomic_DNA"/>
</dbReference>
<keyword evidence="2" id="KW-1185">Reference proteome</keyword>
<evidence type="ECO:0000313" key="1">
    <source>
        <dbReference type="EMBL" id="RFB05849.1"/>
    </source>
</evidence>
<evidence type="ECO:0000313" key="2">
    <source>
        <dbReference type="Proteomes" id="UP000264589"/>
    </source>
</evidence>
<accession>A0A371RK68</accession>
<sequence length="339" mass="37837">MVSDRRTLPLHILSRVHAKQNLGYGGIKNLAQSAAERVGPAGDVDNAYKLIKAFLDSGTPLRGVPEQALIEELRENFQEAENGVQPSHAAILDAVISENYELGRDTLIKFFAPYEKTDLVAKNLRGESIASILDGPSADFAVLDSAKHISQTFALAALMFNRSADDVTPSDPRFSAKKHFSFIRRSTGNFDGLVVHGLKFEPHAERSGYTYFSEKYERHDHNGQSLGSREANGVSFFDQSHVFGLARTAHRPVLSYFVGHRPSDDDFYWFDGMLTTINSTGRRISARGLCIWHENEEVKRSLTGMRSTEDITAALTTDRLRSAFEGWLNDRSRQDIVTL</sequence>
<dbReference type="Proteomes" id="UP000264589">
    <property type="component" value="Unassembled WGS sequence"/>
</dbReference>
<dbReference type="AlphaFoldDB" id="A0A371RK68"/>
<organism evidence="1 2">
    <name type="scientific">Parvularcula marina</name>
    <dbReference type="NCBI Taxonomy" id="2292771"/>
    <lineage>
        <taxon>Bacteria</taxon>
        <taxon>Pseudomonadati</taxon>
        <taxon>Pseudomonadota</taxon>
        <taxon>Alphaproteobacteria</taxon>
        <taxon>Parvularculales</taxon>
        <taxon>Parvularculaceae</taxon>
        <taxon>Parvularcula</taxon>
    </lineage>
</organism>
<comment type="caution">
    <text evidence="1">The sequence shown here is derived from an EMBL/GenBank/DDBJ whole genome shotgun (WGS) entry which is preliminary data.</text>
</comment>